<protein>
    <submittedName>
        <fullName evidence="2">Uncharacterized protein</fullName>
    </submittedName>
</protein>
<sequence>MNLTHCLHSNLDQNGFCVLCGFEIYSTIQFTNDLPNLNCLPSSSNKYKPIHAKKLTELDLITNYLNIKEYKSLILNELQTKSFSSRLSFKDKSLLCIYHILKEDSYPILFCDLQKFTKRKLTCDYFKEYGNRNLKEEYLKNVYKRFSNDGNDFKSFKEMIKRNLNKKLEVVSMKYFKKEKNEICSERQMKNRKEKDVGKEKCGNKKCDKEKCGKDKKKDVKERLKEIKKILDA</sequence>
<feature type="region of interest" description="Disordered" evidence="1">
    <location>
        <begin position="189"/>
        <end position="218"/>
    </location>
</feature>
<reference evidence="2" key="1">
    <citation type="journal article" date="2015" name="Parasitol. Res.">
        <title>Morphological and molecular characterization of Nosema pernyi, a microsporidian parasite in Antheraea pernyi.</title>
        <authorList>
            <person name="Wang Y."/>
            <person name="Liu W."/>
            <person name="Jiang Y."/>
            <person name="Huang L."/>
            <person name="Irfan M."/>
            <person name="Shi S."/>
            <person name="Yang R."/>
            <person name="Qin L."/>
        </authorList>
    </citation>
    <scope>NUCLEOTIDE SEQUENCE</scope>
</reference>
<proteinExistence type="evidence at transcript level"/>
<dbReference type="EMBL" id="KJ210689">
    <property type="protein sequence ID" value="AHW68366.1"/>
    <property type="molecule type" value="mRNA"/>
</dbReference>
<evidence type="ECO:0000256" key="1">
    <source>
        <dbReference type="SAM" id="MobiDB-lite"/>
    </source>
</evidence>
<dbReference type="AlphaFoldDB" id="X5EP88"/>
<organism evidence="2">
    <name type="scientific">Nosema pernyi</name>
    <dbReference type="NCBI Taxonomy" id="1112939"/>
    <lineage>
        <taxon>Eukaryota</taxon>
        <taxon>Fungi</taxon>
        <taxon>Fungi incertae sedis</taxon>
        <taxon>Microsporidia</taxon>
        <taxon>Nosematidae</taxon>
        <taxon>Nosema</taxon>
    </lineage>
</organism>
<evidence type="ECO:0000313" key="2">
    <source>
        <dbReference type="EMBL" id="AHW68366.1"/>
    </source>
</evidence>
<name>X5EP88_9MICR</name>
<accession>X5EP88</accession>